<name>A0A1J0A7H2_9ENTE</name>
<protein>
    <recommendedName>
        <fullName evidence="4">QueT transporter family protein</fullName>
    </recommendedName>
</protein>
<keyword evidence="1" id="KW-0812">Transmembrane</keyword>
<dbReference type="KEGG" id="vte:BHY08_08685"/>
<feature type="transmembrane region" description="Helical" evidence="1">
    <location>
        <begin position="112"/>
        <end position="133"/>
    </location>
</feature>
<feature type="transmembrane region" description="Helical" evidence="1">
    <location>
        <begin position="139"/>
        <end position="163"/>
    </location>
</feature>
<keyword evidence="1" id="KW-0472">Membrane</keyword>
<dbReference type="Proteomes" id="UP000191200">
    <property type="component" value="Chromosome"/>
</dbReference>
<dbReference type="InterPro" id="IPR010387">
    <property type="entry name" value="QueT"/>
</dbReference>
<gene>
    <name evidence="2" type="ORF">BHY08_08685</name>
</gene>
<keyword evidence="1" id="KW-1133">Transmembrane helix</keyword>
<evidence type="ECO:0000313" key="2">
    <source>
        <dbReference type="EMBL" id="APB31884.1"/>
    </source>
</evidence>
<dbReference type="PANTHER" id="PTHR40044:SF1">
    <property type="entry name" value="INTEGRAL MEMBRANE PROTEIN"/>
    <property type="match status" value="1"/>
</dbReference>
<reference evidence="2 3" key="1">
    <citation type="submission" date="2016-09" db="EMBL/GenBank/DDBJ databases">
        <title>Vagococcus teuberi sp. nov., isolated from the Malian artisanal sour milk fene.</title>
        <authorList>
            <person name="Wullschleger S."/>
            <person name="Seifert C."/>
            <person name="Baumgartner S."/>
            <person name="Lacroix C."/>
            <person name="Bonfoh B."/>
            <person name="Stevens M.J."/>
            <person name="Meile L."/>
        </authorList>
    </citation>
    <scope>NUCLEOTIDE SEQUENCE [LARGE SCALE GENOMIC DNA]</scope>
    <source>
        <strain evidence="2 3">DSM 21459</strain>
    </source>
</reference>
<dbReference type="Pfam" id="PF06177">
    <property type="entry name" value="QueT"/>
    <property type="match status" value="1"/>
</dbReference>
<dbReference type="PANTHER" id="PTHR40044">
    <property type="entry name" value="INTEGRAL MEMBRANE PROTEIN-RELATED"/>
    <property type="match status" value="1"/>
</dbReference>
<proteinExistence type="predicted"/>
<dbReference type="EMBL" id="CP017267">
    <property type="protein sequence ID" value="APB31884.1"/>
    <property type="molecule type" value="Genomic_DNA"/>
</dbReference>
<sequence>MEKSVSRSKTTVLVVNGLIAALYVVLTLVVAPIAQGPIQFRVSESLNHLVVFNKKLLWGIFLGVVTFNLLFAEGGMMDVLFGGGQTLLALSITAFSARWIKSEKTRMVINTIAFSVSMILIAIMICIISNQSIGSNFFWATYGSLFLSELIIMSISAPIMYGINKVVHFDKFK</sequence>
<dbReference type="STRING" id="519472.BHY08_08685"/>
<organism evidence="2 3">
    <name type="scientific">Vagococcus teuberi</name>
    <dbReference type="NCBI Taxonomy" id="519472"/>
    <lineage>
        <taxon>Bacteria</taxon>
        <taxon>Bacillati</taxon>
        <taxon>Bacillota</taxon>
        <taxon>Bacilli</taxon>
        <taxon>Lactobacillales</taxon>
        <taxon>Enterococcaceae</taxon>
        <taxon>Vagococcus</taxon>
    </lineage>
</organism>
<dbReference type="OrthoDB" id="1706970at2"/>
<evidence type="ECO:0000313" key="3">
    <source>
        <dbReference type="Proteomes" id="UP000191200"/>
    </source>
</evidence>
<evidence type="ECO:0000256" key="1">
    <source>
        <dbReference type="SAM" id="Phobius"/>
    </source>
</evidence>
<accession>A0A1J0A7H2</accession>
<keyword evidence="3" id="KW-1185">Reference proteome</keyword>
<evidence type="ECO:0008006" key="4">
    <source>
        <dbReference type="Google" id="ProtNLM"/>
    </source>
</evidence>
<feature type="transmembrane region" description="Helical" evidence="1">
    <location>
        <begin position="12"/>
        <end position="34"/>
    </location>
</feature>
<dbReference type="AlphaFoldDB" id="A0A1J0A7H2"/>
<feature type="transmembrane region" description="Helical" evidence="1">
    <location>
        <begin position="55"/>
        <end position="73"/>
    </location>
</feature>
<dbReference type="RefSeq" id="WP_071457487.1">
    <property type="nucleotide sequence ID" value="NZ_CABJEN010000002.1"/>
</dbReference>
<dbReference type="PIRSF" id="PIRSF031501">
    <property type="entry name" value="QueT"/>
    <property type="match status" value="1"/>
</dbReference>